<gene>
    <name evidence="3" type="ORF">GGP41_007963</name>
</gene>
<dbReference type="EMBL" id="WNKQ01000003">
    <property type="protein sequence ID" value="KAF5852562.1"/>
    <property type="molecule type" value="Genomic_DNA"/>
</dbReference>
<evidence type="ECO:0000256" key="2">
    <source>
        <dbReference type="SAM" id="Phobius"/>
    </source>
</evidence>
<sequence>MSHSYNGEEKAPRVVDEQTESQHTLIPRRIGGPPKPRTSPKTRAQDTPILRYRHRAMGIIAFYIPILVVPWVLTCVLAYYPMDLPSYIQTEFTESNISTQRRIANAIAVLSSFASIATIPLISALIVQAAVVYTQRRRKNQTVSVSQVFALADRGWSNINILCEAWPPWKSNRTANGDQDRRTGPGSVFLWLAALFLLIRGIQQPIREGFVSTGQILVITMEDNLVGSQNGAFRGGRYTLLGVDPEPDDMSTIPEGVVVQQLENSLASLSFSGLPTNLWPDLQDATPFELRDVPQLKQLGPWAQPGLDFFIEQSSFPATCTGGNPFPSGFTSSGQLRANICVPGQRGKFPSQLSRSRQDTVEDIFVDVNTTDKNDAPVSYTQHCTVKTTRGYFELGNYRNNYVYGPLLERWVEPDPFADRAQYNDYLPDLWRDGNRVEVDKNGEVLSSFEGRWRRPSEEDKLTDIPGGPTPESTRSSWPVGPTFKDTNTTMSGPLMTSVIALFGENSLFAAANASTNNTAPLLLD</sequence>
<evidence type="ECO:0000313" key="3">
    <source>
        <dbReference type="EMBL" id="KAF5852562.1"/>
    </source>
</evidence>
<feature type="transmembrane region" description="Helical" evidence="2">
    <location>
        <begin position="102"/>
        <end position="133"/>
    </location>
</feature>
<feature type="compositionally biased region" description="Basic and acidic residues" evidence="1">
    <location>
        <begin position="1"/>
        <end position="16"/>
    </location>
</feature>
<evidence type="ECO:0000313" key="4">
    <source>
        <dbReference type="Proteomes" id="UP000624244"/>
    </source>
</evidence>
<feature type="region of interest" description="Disordered" evidence="1">
    <location>
        <begin position="456"/>
        <end position="481"/>
    </location>
</feature>
<keyword evidence="2" id="KW-1133">Transmembrane helix</keyword>
<organism evidence="3 4">
    <name type="scientific">Cochliobolus sativus</name>
    <name type="common">Common root rot and spot blotch fungus</name>
    <name type="synonym">Bipolaris sorokiniana</name>
    <dbReference type="NCBI Taxonomy" id="45130"/>
    <lineage>
        <taxon>Eukaryota</taxon>
        <taxon>Fungi</taxon>
        <taxon>Dikarya</taxon>
        <taxon>Ascomycota</taxon>
        <taxon>Pezizomycotina</taxon>
        <taxon>Dothideomycetes</taxon>
        <taxon>Pleosporomycetidae</taxon>
        <taxon>Pleosporales</taxon>
        <taxon>Pleosporineae</taxon>
        <taxon>Pleosporaceae</taxon>
        <taxon>Bipolaris</taxon>
    </lineage>
</organism>
<feature type="region of interest" description="Disordered" evidence="1">
    <location>
        <begin position="1"/>
        <end position="46"/>
    </location>
</feature>
<dbReference type="Proteomes" id="UP000624244">
    <property type="component" value="Unassembled WGS sequence"/>
</dbReference>
<protein>
    <submittedName>
        <fullName evidence="3">Uncharacterized protein</fullName>
    </submittedName>
</protein>
<name>A0A8H5ZNA1_COCSA</name>
<feature type="transmembrane region" description="Helical" evidence="2">
    <location>
        <begin position="60"/>
        <end position="82"/>
    </location>
</feature>
<comment type="caution">
    <text evidence="3">The sequence shown here is derived from an EMBL/GenBank/DDBJ whole genome shotgun (WGS) entry which is preliminary data.</text>
</comment>
<evidence type="ECO:0000256" key="1">
    <source>
        <dbReference type="SAM" id="MobiDB-lite"/>
    </source>
</evidence>
<keyword evidence="2" id="KW-0472">Membrane</keyword>
<accession>A0A8H5ZNA1</accession>
<proteinExistence type="predicted"/>
<feature type="transmembrane region" description="Helical" evidence="2">
    <location>
        <begin position="183"/>
        <end position="202"/>
    </location>
</feature>
<keyword evidence="2" id="KW-0812">Transmembrane</keyword>
<reference evidence="3" key="1">
    <citation type="submission" date="2019-11" db="EMBL/GenBank/DDBJ databases">
        <title>Bipolaris sorokiniana Genome sequencing.</title>
        <authorList>
            <person name="Wang H."/>
        </authorList>
    </citation>
    <scope>NUCLEOTIDE SEQUENCE</scope>
</reference>
<dbReference type="AlphaFoldDB" id="A0A8H5ZNA1"/>